<sequence>MVQKDVQRTNDKVEALSRAKEDGFKGRNCSDHSGSSRSSREERHERHEKNMKEERRERCERHERIGEDRRHKLGISKCKIPSFLGNCKPEVYIDLELKVKQMITRTKSVEEYHKEMEMDLLRAQLRESEEATIARFSYGLNREI</sequence>
<evidence type="ECO:0000256" key="1">
    <source>
        <dbReference type="SAM" id="MobiDB-lite"/>
    </source>
</evidence>
<gene>
    <name evidence="2" type="ORF">CR513_02303</name>
</gene>
<proteinExistence type="predicted"/>
<dbReference type="AlphaFoldDB" id="A0A371ICU3"/>
<keyword evidence="3" id="KW-1185">Reference proteome</keyword>
<comment type="caution">
    <text evidence="2">The sequence shown here is derived from an EMBL/GenBank/DDBJ whole genome shotgun (WGS) entry which is preliminary data.</text>
</comment>
<feature type="region of interest" description="Disordered" evidence="1">
    <location>
        <begin position="1"/>
        <end position="66"/>
    </location>
</feature>
<feature type="non-terminal residue" evidence="2">
    <location>
        <position position="1"/>
    </location>
</feature>
<evidence type="ECO:0008006" key="4">
    <source>
        <dbReference type="Google" id="ProtNLM"/>
    </source>
</evidence>
<name>A0A371ICU3_MUCPR</name>
<dbReference type="OrthoDB" id="1934635at2759"/>
<accession>A0A371ICU3</accession>
<organism evidence="2 3">
    <name type="scientific">Mucuna pruriens</name>
    <name type="common">Velvet bean</name>
    <name type="synonym">Dolichos pruriens</name>
    <dbReference type="NCBI Taxonomy" id="157652"/>
    <lineage>
        <taxon>Eukaryota</taxon>
        <taxon>Viridiplantae</taxon>
        <taxon>Streptophyta</taxon>
        <taxon>Embryophyta</taxon>
        <taxon>Tracheophyta</taxon>
        <taxon>Spermatophyta</taxon>
        <taxon>Magnoliopsida</taxon>
        <taxon>eudicotyledons</taxon>
        <taxon>Gunneridae</taxon>
        <taxon>Pentapetalae</taxon>
        <taxon>rosids</taxon>
        <taxon>fabids</taxon>
        <taxon>Fabales</taxon>
        <taxon>Fabaceae</taxon>
        <taxon>Papilionoideae</taxon>
        <taxon>50 kb inversion clade</taxon>
        <taxon>NPAAA clade</taxon>
        <taxon>indigoferoid/millettioid clade</taxon>
        <taxon>Phaseoleae</taxon>
        <taxon>Mucuna</taxon>
    </lineage>
</organism>
<feature type="compositionally biased region" description="Basic and acidic residues" evidence="1">
    <location>
        <begin position="38"/>
        <end position="66"/>
    </location>
</feature>
<feature type="compositionally biased region" description="Basic and acidic residues" evidence="1">
    <location>
        <begin position="1"/>
        <end position="30"/>
    </location>
</feature>
<evidence type="ECO:0000313" key="2">
    <source>
        <dbReference type="EMBL" id="RDY12872.1"/>
    </source>
</evidence>
<dbReference type="Proteomes" id="UP000257109">
    <property type="component" value="Unassembled WGS sequence"/>
</dbReference>
<dbReference type="EMBL" id="QJKJ01000393">
    <property type="protein sequence ID" value="RDY12872.1"/>
    <property type="molecule type" value="Genomic_DNA"/>
</dbReference>
<protein>
    <recommendedName>
        <fullName evidence="4">Retrotransposon gag domain-containing protein</fullName>
    </recommendedName>
</protein>
<reference evidence="2" key="1">
    <citation type="submission" date="2018-05" db="EMBL/GenBank/DDBJ databases">
        <title>Draft genome of Mucuna pruriens seed.</title>
        <authorList>
            <person name="Nnadi N.E."/>
            <person name="Vos R."/>
            <person name="Hasami M.H."/>
            <person name="Devisetty U.K."/>
            <person name="Aguiy J.C."/>
        </authorList>
    </citation>
    <scope>NUCLEOTIDE SEQUENCE [LARGE SCALE GENOMIC DNA]</scope>
    <source>
        <strain evidence="2">JCA_2017</strain>
    </source>
</reference>
<evidence type="ECO:0000313" key="3">
    <source>
        <dbReference type="Proteomes" id="UP000257109"/>
    </source>
</evidence>